<protein>
    <submittedName>
        <fullName evidence="1">Ribonucleoside-diphosphate reductase 2, NrdH-redoxin, putative</fullName>
    </submittedName>
</protein>
<dbReference type="KEGG" id="sac:SACOL0790.1"/>
<accession>A0A0H2WYA2</accession>
<evidence type="ECO:0000313" key="1">
    <source>
        <dbReference type="EMBL" id="AAW37663.1"/>
    </source>
</evidence>
<gene>
    <name evidence="1" type="ordered locus">SACOL0790.1</name>
</gene>
<dbReference type="Proteomes" id="UP000000530">
    <property type="component" value="Chromosome"/>
</dbReference>
<dbReference type="HOGENOM" id="CLU_2669248_0_0_9"/>
<dbReference type="AlphaFoldDB" id="A0A0H2WYA2"/>
<name>A0A0H2WYA2_STAAC</name>
<proteinExistence type="predicted"/>
<reference evidence="1 2" key="1">
    <citation type="journal article" date="2005" name="J. Bacteriol.">
        <title>Insights on evolution of virulence and resistance from the complete genome analysis of an early methicillin-resistant Staphylococcus aureus strain and a biofilm-producing methicillin-resistant Staphylococcus epidermidis strain.</title>
        <authorList>
            <person name="Gill S.R."/>
            <person name="Fouts D.E."/>
            <person name="Archer G.L."/>
            <person name="Mongodin E.F."/>
            <person name="Deboy R.T."/>
            <person name="Ravel J."/>
            <person name="Paulsen I.T."/>
            <person name="Kolonay J.F."/>
            <person name="Brinkac L."/>
            <person name="Beanan M."/>
            <person name="Dodson R.J."/>
            <person name="Daugherty S.C."/>
            <person name="Madupu R."/>
            <person name="Angiuoli S.V."/>
            <person name="Durkin A.S."/>
            <person name="Haft D.H."/>
            <person name="Vamathevan J."/>
            <person name="Khouri H."/>
            <person name="Utterback T."/>
            <person name="Lee C."/>
            <person name="Dimitrov G."/>
            <person name="Jiang L."/>
            <person name="Qin H."/>
            <person name="Weidman J."/>
            <person name="Tran K."/>
            <person name="Kang K."/>
            <person name="Hance I.R."/>
            <person name="Nelson K.E."/>
            <person name="Fraser C.M."/>
        </authorList>
    </citation>
    <scope>NUCLEOTIDE SEQUENCE [LARGE SCALE GENOMIC DNA]</scope>
    <source>
        <strain evidence="1 2">COL</strain>
    </source>
</reference>
<dbReference type="EMBL" id="CP000046">
    <property type="protein sequence ID" value="AAW37663.1"/>
    <property type="molecule type" value="Genomic_DNA"/>
</dbReference>
<organism evidence="1 2">
    <name type="scientific">Staphylococcus aureus (strain COL)</name>
    <dbReference type="NCBI Taxonomy" id="93062"/>
    <lineage>
        <taxon>Bacteria</taxon>
        <taxon>Bacillati</taxon>
        <taxon>Bacillota</taxon>
        <taxon>Bacilli</taxon>
        <taxon>Bacillales</taxon>
        <taxon>Staphylococcaceae</taxon>
        <taxon>Staphylococcus</taxon>
    </lineage>
</organism>
<evidence type="ECO:0000313" key="2">
    <source>
        <dbReference type="Proteomes" id="UP000000530"/>
    </source>
</evidence>
<sequence length="88" mass="10714">MCLMYNETHNIVLVKRKRHNILCFVCKCFIYEEITFKSNLTQKFNSYYQLIVIFLENVLSKWKISNDVNTTYSDFYTFNPYKLLFSQI</sequence>